<reference evidence="2 3" key="1">
    <citation type="submission" date="2018-06" db="EMBL/GenBank/DDBJ databases">
        <title>Comparative genomics reveals the genomic features of Rhizophagus irregularis, R. cerebriforme, R. diaphanum and Gigaspora rosea, and their symbiotic lifestyle signature.</title>
        <authorList>
            <person name="Morin E."/>
            <person name="San Clemente H."/>
            <person name="Chen E.C.H."/>
            <person name="De La Providencia I."/>
            <person name="Hainaut M."/>
            <person name="Kuo A."/>
            <person name="Kohler A."/>
            <person name="Murat C."/>
            <person name="Tang N."/>
            <person name="Roy S."/>
            <person name="Loubradou J."/>
            <person name="Henrissat B."/>
            <person name="Grigoriev I.V."/>
            <person name="Corradi N."/>
            <person name="Roux C."/>
            <person name="Martin F.M."/>
        </authorList>
    </citation>
    <scope>NUCLEOTIDE SEQUENCE [LARGE SCALE GENOMIC DNA]</scope>
    <source>
        <strain evidence="2 3">DAOM 194757</strain>
    </source>
</reference>
<feature type="coiled-coil region" evidence="1">
    <location>
        <begin position="3"/>
        <end position="47"/>
    </location>
</feature>
<keyword evidence="1" id="KW-0175">Coiled coil</keyword>
<name>A0A397U1Y7_9GLOM</name>
<evidence type="ECO:0000256" key="1">
    <source>
        <dbReference type="SAM" id="Coils"/>
    </source>
</evidence>
<dbReference type="EMBL" id="QKWP01002587">
    <property type="protein sequence ID" value="RIB02789.1"/>
    <property type="molecule type" value="Genomic_DNA"/>
</dbReference>
<organism evidence="2 3">
    <name type="scientific">Gigaspora rosea</name>
    <dbReference type="NCBI Taxonomy" id="44941"/>
    <lineage>
        <taxon>Eukaryota</taxon>
        <taxon>Fungi</taxon>
        <taxon>Fungi incertae sedis</taxon>
        <taxon>Mucoromycota</taxon>
        <taxon>Glomeromycotina</taxon>
        <taxon>Glomeromycetes</taxon>
        <taxon>Diversisporales</taxon>
        <taxon>Gigasporaceae</taxon>
        <taxon>Gigaspora</taxon>
    </lineage>
</organism>
<dbReference type="AlphaFoldDB" id="A0A397U1Y7"/>
<accession>A0A397U1Y7</accession>
<comment type="caution">
    <text evidence="2">The sequence shown here is derived from an EMBL/GenBank/DDBJ whole genome shotgun (WGS) entry which is preliminary data.</text>
</comment>
<evidence type="ECO:0000313" key="2">
    <source>
        <dbReference type="EMBL" id="RIB02789.1"/>
    </source>
</evidence>
<proteinExistence type="predicted"/>
<protein>
    <submittedName>
        <fullName evidence="2">Uncharacterized protein</fullName>
    </submittedName>
</protein>
<gene>
    <name evidence="2" type="ORF">C2G38_2226866</name>
</gene>
<keyword evidence="3" id="KW-1185">Reference proteome</keyword>
<dbReference type="Proteomes" id="UP000266673">
    <property type="component" value="Unassembled WGS sequence"/>
</dbReference>
<evidence type="ECO:0000313" key="3">
    <source>
        <dbReference type="Proteomes" id="UP000266673"/>
    </source>
</evidence>
<sequence length="303" mass="36182">MEINKLSQEFLDQAKKVKELKKEKERLEQATDKIINKEVIIEELKEEYFKRTGRKIEEYGYCTIASDIKEIEPEYLEHEELYKKLDYLHSIIINNIGQYLIKRKETYDTVGELNIYNCYSDNRTWNKLTIARNIFKLQEQVYQPYLGHEIGIKALLKSHSNNTDTVIQMSYNSQSELTSNYRPQYFSHLAITRRIKLKLKYIRPEYLFEQYHLFLVKPEDLGGKAIHEKNENIDETCYSTEEWEAESCLQKEASHIVTLAIYIHPLEEPPKHTEPHNLGPWNLYKIEELLRHRNELIPILEKI</sequence>